<name>A0A8H4QVB6_9AGAR</name>
<accession>A0A8H4QVB6</accession>
<feature type="compositionally biased region" description="Basic and acidic residues" evidence="1">
    <location>
        <begin position="300"/>
        <end position="311"/>
    </location>
</feature>
<dbReference type="AlphaFoldDB" id="A0A8H4QVB6"/>
<comment type="caution">
    <text evidence="2">The sequence shown here is derived from an EMBL/GenBank/DDBJ whole genome shotgun (WGS) entry which is preliminary data.</text>
</comment>
<proteinExistence type="predicted"/>
<reference evidence="2 3" key="1">
    <citation type="submission" date="2019-12" db="EMBL/GenBank/DDBJ databases">
        <authorList>
            <person name="Floudas D."/>
            <person name="Bentzer J."/>
            <person name="Ahren D."/>
            <person name="Johansson T."/>
            <person name="Persson P."/>
            <person name="Tunlid A."/>
        </authorList>
    </citation>
    <scope>NUCLEOTIDE SEQUENCE [LARGE SCALE GENOMIC DNA]</scope>
    <source>
        <strain evidence="2 3">CBS 102.39</strain>
    </source>
</reference>
<protein>
    <submittedName>
        <fullName evidence="2">Uncharacterized protein</fullName>
    </submittedName>
</protein>
<gene>
    <name evidence="2" type="ORF">D9613_012677</name>
</gene>
<feature type="region of interest" description="Disordered" evidence="1">
    <location>
        <begin position="291"/>
        <end position="316"/>
    </location>
</feature>
<dbReference type="Proteomes" id="UP000521872">
    <property type="component" value="Unassembled WGS sequence"/>
</dbReference>
<evidence type="ECO:0000313" key="3">
    <source>
        <dbReference type="Proteomes" id="UP000521872"/>
    </source>
</evidence>
<evidence type="ECO:0000256" key="1">
    <source>
        <dbReference type="SAM" id="MobiDB-lite"/>
    </source>
</evidence>
<sequence>MRYDSRAQTRHTDGDDRTTIQISHLSRVLLDHRVLHGWESTSSHGIRARRSVDMGQTLVFWGSSWGYPPSVASRSPLLLFSDPGSRCPGTPIALITQHSTETNEGMLIDQDTNQESTRKCRSRYCVSRAGSDTINEKRSKRAPPQERYQILTFLEMSISVCVECLGVSLRLVVRVATCPDVVPRWCNTVPLVGEFLFLQIKSRLPTHPIIDSGFGALVKSAVECCRACDVSGGIAATGGQIHSLWVPPSMYPRDATSPWTRCSLPQMTFQPAYSRLLTSLSHVFLRLSMCPGRGSRSRSPQRERSPAKEKMSMSTGRAPSKCYGDWITVWGGGRCRSKREEGLYGGRYCISRAGSGTINEVFEAVEFRSLRASMHLVIRVEDHRDRSAYHAKLPTPAANYALQHQVNDTVPLDGGSLLRQTLSQPVHPYIFVQTQPGSRGFVEPCYSTSEVERRQVSEREHVFECRSRKRRPGLVDELQLGEAEPRKRND</sequence>
<keyword evidence="3" id="KW-1185">Reference proteome</keyword>
<organism evidence="2 3">
    <name type="scientific">Agrocybe pediades</name>
    <dbReference type="NCBI Taxonomy" id="84607"/>
    <lineage>
        <taxon>Eukaryota</taxon>
        <taxon>Fungi</taxon>
        <taxon>Dikarya</taxon>
        <taxon>Basidiomycota</taxon>
        <taxon>Agaricomycotina</taxon>
        <taxon>Agaricomycetes</taxon>
        <taxon>Agaricomycetidae</taxon>
        <taxon>Agaricales</taxon>
        <taxon>Agaricineae</taxon>
        <taxon>Strophariaceae</taxon>
        <taxon>Agrocybe</taxon>
    </lineage>
</organism>
<evidence type="ECO:0000313" key="2">
    <source>
        <dbReference type="EMBL" id="KAF4618062.1"/>
    </source>
</evidence>
<dbReference type="EMBL" id="JAACJL010000019">
    <property type="protein sequence ID" value="KAF4618062.1"/>
    <property type="molecule type" value="Genomic_DNA"/>
</dbReference>